<dbReference type="Gene3D" id="2.30.30.100">
    <property type="match status" value="1"/>
</dbReference>
<keyword evidence="14" id="KW-1185">Reference proteome</keyword>
<dbReference type="RefSeq" id="XP_028296855.1">
    <property type="nucleotide sequence ID" value="XM_028441054.1"/>
</dbReference>
<dbReference type="CDD" id="cd11676">
    <property type="entry name" value="Gemin6"/>
    <property type="match status" value="1"/>
</dbReference>
<dbReference type="InterPro" id="IPR046856">
    <property type="entry name" value="Gemin6_C"/>
</dbReference>
<reference evidence="13" key="2">
    <citation type="submission" date="2025-08" db="UniProtKB">
        <authorList>
            <consortium name="Ensembl"/>
        </authorList>
    </citation>
    <scope>IDENTIFICATION</scope>
</reference>
<dbReference type="PANTHER" id="PTHR14710:SF2">
    <property type="entry name" value="GEM-ASSOCIATED PROTEIN 6"/>
    <property type="match status" value="1"/>
</dbReference>
<evidence type="ECO:0000256" key="1">
    <source>
        <dbReference type="ARBA" id="ARBA00004496"/>
    </source>
</evidence>
<evidence type="ECO:0000259" key="12">
    <source>
        <dbReference type="PROSITE" id="PS52001"/>
    </source>
</evidence>
<dbReference type="InterPro" id="IPR047574">
    <property type="entry name" value="AD"/>
</dbReference>
<reference evidence="13" key="1">
    <citation type="submission" date="2020-06" db="EMBL/GenBank/DDBJ databases">
        <authorList>
            <consortium name="Wellcome Sanger Institute Data Sharing"/>
        </authorList>
    </citation>
    <scope>NUCLEOTIDE SEQUENCE [LARGE SCALE GENOMIC DNA]</scope>
</reference>
<dbReference type="PROSITE" id="PS52001">
    <property type="entry name" value="AD"/>
    <property type="match status" value="1"/>
</dbReference>
<keyword evidence="3" id="KW-0963">Cytoplasm</keyword>
<keyword evidence="4" id="KW-0597">Phosphoprotein</keyword>
<dbReference type="InterPro" id="IPR009422">
    <property type="entry name" value="Gemin6"/>
</dbReference>
<evidence type="ECO:0000256" key="5">
    <source>
        <dbReference type="ARBA" id="ARBA00022664"/>
    </source>
</evidence>
<dbReference type="GO" id="GO:0032797">
    <property type="term" value="C:SMN complex"/>
    <property type="evidence" value="ECO:0007669"/>
    <property type="project" value="TreeGrafter"/>
</dbReference>
<evidence type="ECO:0000256" key="2">
    <source>
        <dbReference type="ARBA" id="ARBA00004642"/>
    </source>
</evidence>
<evidence type="ECO:0000256" key="7">
    <source>
        <dbReference type="ARBA" id="ARBA00023242"/>
    </source>
</evidence>
<keyword evidence="5" id="KW-0507">mRNA processing</keyword>
<dbReference type="GeneID" id="114458356"/>
<accession>A0A8C5DD77</accession>
<evidence type="ECO:0000256" key="11">
    <source>
        <dbReference type="ARBA" id="ARBA00067670"/>
    </source>
</evidence>
<comment type="subcellular location">
    <subcellularLocation>
        <location evidence="1">Cytoplasm</location>
    </subcellularLocation>
    <subcellularLocation>
        <location evidence="8">Nucleus</location>
        <location evidence="8">Gem</location>
    </subcellularLocation>
    <subcellularLocation>
        <location evidence="2">Nucleus</location>
        <location evidence="2">Nucleoplasm</location>
    </subcellularLocation>
</comment>
<dbReference type="Pfam" id="PF20417">
    <property type="entry name" value="Gemin6_C"/>
    <property type="match status" value="1"/>
</dbReference>
<dbReference type="GO" id="GO:0097504">
    <property type="term" value="C:Gemini of Cajal bodies"/>
    <property type="evidence" value="ECO:0007669"/>
    <property type="project" value="UniProtKB-SubCell"/>
</dbReference>
<evidence type="ECO:0000256" key="4">
    <source>
        <dbReference type="ARBA" id="ARBA00022553"/>
    </source>
</evidence>
<sequence>MLCDWLHLGPQEWLQFVNKEVKVKAGNDDELRGWLHTVDPVSASLVLVTFGHQGASVVVLMGHAVRELQVLREADEVTSQRLRTCFLPHRKPRLEPQEVKRRKAGLQRWLEENRLPVEEDGERLVVGGALSVAPPYGPEDCESSNQIILLRIQSLIRDAQLHTD</sequence>
<dbReference type="InterPro" id="IPR046857">
    <property type="entry name" value="Gemin6_Sm-like_dom"/>
</dbReference>
<dbReference type="PANTHER" id="PTHR14710">
    <property type="entry name" value="GEM-ASSOCIATED PROTEIN 6"/>
    <property type="match status" value="1"/>
</dbReference>
<dbReference type="Pfam" id="PF06372">
    <property type="entry name" value="Gemin6"/>
    <property type="match status" value="1"/>
</dbReference>
<keyword evidence="6" id="KW-0508">mRNA splicing</keyword>
<dbReference type="GO" id="GO:0000387">
    <property type="term" value="P:spliceosomal snRNP assembly"/>
    <property type="evidence" value="ECO:0007669"/>
    <property type="project" value="TreeGrafter"/>
</dbReference>
<keyword evidence="7" id="KW-0539">Nucleus</keyword>
<evidence type="ECO:0000256" key="8">
    <source>
        <dbReference type="ARBA" id="ARBA00034695"/>
    </source>
</evidence>
<evidence type="ECO:0000313" key="13">
    <source>
        <dbReference type="Ensembl" id="ENSGWIP00000001595.1"/>
    </source>
</evidence>
<evidence type="ECO:0000256" key="3">
    <source>
        <dbReference type="ARBA" id="ARBA00022490"/>
    </source>
</evidence>
<reference evidence="13" key="3">
    <citation type="submission" date="2025-09" db="UniProtKB">
        <authorList>
            <consortium name="Ensembl"/>
        </authorList>
    </citation>
    <scope>IDENTIFICATION</scope>
</reference>
<dbReference type="FunFam" id="2.30.30.100:FF:000038">
    <property type="entry name" value="Gem-associated protein 6"/>
    <property type="match status" value="1"/>
</dbReference>
<dbReference type="CTD" id="79833"/>
<evidence type="ECO:0000256" key="9">
    <source>
        <dbReference type="ARBA" id="ARBA00059373"/>
    </source>
</evidence>
<feature type="domain" description="AD" evidence="12">
    <location>
        <begin position="69"/>
        <end position="164"/>
    </location>
</feature>
<evidence type="ECO:0000256" key="10">
    <source>
        <dbReference type="ARBA" id="ARBA00065613"/>
    </source>
</evidence>
<dbReference type="AlphaFoldDB" id="A0A8C5DD77"/>
<gene>
    <name evidence="13" type="primary">gemin6</name>
</gene>
<organism evidence="13 14">
    <name type="scientific">Gouania willdenowi</name>
    <name type="common">Blunt-snouted clingfish</name>
    <name type="synonym">Lepadogaster willdenowi</name>
    <dbReference type="NCBI Taxonomy" id="441366"/>
    <lineage>
        <taxon>Eukaryota</taxon>
        <taxon>Metazoa</taxon>
        <taxon>Chordata</taxon>
        <taxon>Craniata</taxon>
        <taxon>Vertebrata</taxon>
        <taxon>Euteleostomi</taxon>
        <taxon>Actinopterygii</taxon>
        <taxon>Neopterygii</taxon>
        <taxon>Teleostei</taxon>
        <taxon>Neoteleostei</taxon>
        <taxon>Acanthomorphata</taxon>
        <taxon>Ovalentaria</taxon>
        <taxon>Blenniimorphae</taxon>
        <taxon>Blenniiformes</taxon>
        <taxon>Gobiesocoidei</taxon>
        <taxon>Gobiesocidae</taxon>
        <taxon>Gobiesocinae</taxon>
        <taxon>Gouania</taxon>
    </lineage>
</organism>
<dbReference type="GO" id="GO:0000245">
    <property type="term" value="P:spliceosomal complex assembly"/>
    <property type="evidence" value="ECO:0007669"/>
    <property type="project" value="InterPro"/>
</dbReference>
<protein>
    <recommendedName>
        <fullName evidence="11">Gem-associated protein 6</fullName>
    </recommendedName>
</protein>
<dbReference type="Ensembl" id="ENSGWIT00000001717.1">
    <property type="protein sequence ID" value="ENSGWIP00000001595.1"/>
    <property type="gene ID" value="ENSGWIG00000000925.1"/>
</dbReference>
<evidence type="ECO:0000313" key="14">
    <source>
        <dbReference type="Proteomes" id="UP000694680"/>
    </source>
</evidence>
<evidence type="ECO:0000256" key="6">
    <source>
        <dbReference type="ARBA" id="ARBA00023187"/>
    </source>
</evidence>
<name>A0A8C5DD77_GOUWI</name>
<dbReference type="OrthoDB" id="77463at2759"/>
<comment type="subunit">
    <text evidence="10">Part of the core SMN complex that contains SMN1, GEMIN2/SIP1, DDX20/GEMIN3, GEMIN4, GEMIN5, GEMIN6, GEMIN7, GEMIN8 and STRAP/UNRIP. Part of the SMN-Sm complex that contains SMN1, GEMIN2/SIP1, DDX20/GEMIN3, GEMIN4, GEMIN5, GEMIN6, GEMIN7, GEMIN8, STRAP/UNRIP and the Sm proteins SNRPB, SNRPD1, SNRPD2, SNRPD3, SNRPE, SNRPF and SNRPG. Interacts with GEMIN7; the interaction is direct. Interacts with GEMIN8; the interaction is direct. Interacts with SNRPB, SNRPD2, SNRPD3 and SNRPE; the interaction is direct.</text>
</comment>
<dbReference type="Proteomes" id="UP000694680">
    <property type="component" value="Chromosome 1"/>
</dbReference>
<proteinExistence type="predicted"/>
<comment type="function">
    <text evidence="9">The SMN complex catalyzes the assembly of small nuclear ribonucleoproteins (snRNPs), the building blocks of the spliceosome, and thereby plays an important role in the splicing of cellular pre-mRNAs. Most spliceosomal snRNPs contain a common set of Sm proteins SNRPB, SNRPD1, SNRPD2, SNRPD3, SNRPE, SNRPF and SNRPG that assemble in a heptameric protein ring on the Sm site of the small nuclear RNA to form the core snRNP (Sm core). In the cytosol, the Sm proteins SNRPD1, SNRPD2, SNRPE, SNRPF and SNRPG are trapped in an inactive 6S pICln-Sm complex by the chaperone CLNS1A that controls the assembly of the core snRNP. To assemble core snRNPs, the SMN complex accepts the trapped 5Sm proteins from CLNS1A forming an intermediate. Binding of snRNA inside 5Sm triggers eviction of the SMN complex, thereby allowing binding of SNRPD3 and SNRPB to complete assembly of the core snRNP.</text>
</comment>